<evidence type="ECO:0000259" key="1">
    <source>
        <dbReference type="Pfam" id="PF00148"/>
    </source>
</evidence>
<feature type="domain" description="Nitrogenase/oxidoreductase component 1" evidence="1">
    <location>
        <begin position="30"/>
        <end position="405"/>
    </location>
</feature>
<dbReference type="Gene3D" id="3.40.50.1980">
    <property type="entry name" value="Nitrogenase molybdenum iron protein domain"/>
    <property type="match status" value="1"/>
</dbReference>
<dbReference type="SUPFAM" id="SSF53807">
    <property type="entry name" value="Helical backbone' metal receptor"/>
    <property type="match status" value="1"/>
</dbReference>
<dbReference type="InterPro" id="IPR049939">
    <property type="entry name" value="NifE-like"/>
</dbReference>
<keyword evidence="3" id="KW-1185">Reference proteome</keyword>
<reference evidence="2 3" key="1">
    <citation type="submission" date="2019-08" db="EMBL/GenBank/DDBJ databases">
        <title>In-depth cultivation of the pig gut microbiome towards novel bacterial diversity and tailored functional studies.</title>
        <authorList>
            <person name="Wylensek D."/>
            <person name="Hitch T.C.A."/>
            <person name="Clavel T."/>
        </authorList>
    </citation>
    <scope>NUCLEOTIDE SEQUENCE [LARGE SCALE GENOMIC DNA]</scope>
    <source>
        <strain evidence="2 3">WCA-389-WT-23D1</strain>
    </source>
</reference>
<gene>
    <name evidence="2" type="ORF">FYJ39_05815</name>
</gene>
<dbReference type="Gene3D" id="3.40.50.12380">
    <property type="entry name" value="Nitrogenase MoFe cofactor biosynthesis protein NifE, C-terminal"/>
    <property type="match status" value="1"/>
</dbReference>
<dbReference type="AlphaFoldDB" id="A0A7X2NJN1"/>
<dbReference type="PANTHER" id="PTHR42956:SF1">
    <property type="entry name" value="NITROGENASE IRON-MOLYBDENUM COFACTOR BIOSYNTHESIS PROTEIN NIFE"/>
    <property type="match status" value="1"/>
</dbReference>
<evidence type="ECO:0000313" key="3">
    <source>
        <dbReference type="Proteomes" id="UP000429958"/>
    </source>
</evidence>
<comment type="caution">
    <text evidence="2">The sequence shown here is derived from an EMBL/GenBank/DDBJ whole genome shotgun (WGS) entry which is preliminary data.</text>
</comment>
<dbReference type="RefSeq" id="WP_154471598.1">
    <property type="nucleotide sequence ID" value="NZ_VUMD01000004.1"/>
</dbReference>
<dbReference type="Proteomes" id="UP000429958">
    <property type="component" value="Unassembled WGS sequence"/>
</dbReference>
<proteinExistence type="predicted"/>
<dbReference type="PANTHER" id="PTHR42956">
    <property type="entry name" value="NITROGENASE IRON-MOLYBDENUM COFACTOR BIOSYNTHESIS PROTEIN NIFE"/>
    <property type="match status" value="1"/>
</dbReference>
<evidence type="ECO:0000313" key="2">
    <source>
        <dbReference type="EMBL" id="MSS36104.1"/>
    </source>
</evidence>
<dbReference type="GO" id="GO:0016491">
    <property type="term" value="F:oxidoreductase activity"/>
    <property type="evidence" value="ECO:0007669"/>
    <property type="project" value="InterPro"/>
</dbReference>
<protein>
    <submittedName>
        <fullName evidence="2">Oxidoreductase</fullName>
    </submittedName>
</protein>
<name>A0A7X2NJN1_9CLOT</name>
<organism evidence="2 3">
    <name type="scientific">Clostridium porci</name>
    <dbReference type="NCBI Taxonomy" id="2605778"/>
    <lineage>
        <taxon>Bacteria</taxon>
        <taxon>Bacillati</taxon>
        <taxon>Bacillota</taxon>
        <taxon>Clostridia</taxon>
        <taxon>Eubacteriales</taxon>
        <taxon>Clostridiaceae</taxon>
        <taxon>Clostridium</taxon>
    </lineage>
</organism>
<dbReference type="Pfam" id="PF00148">
    <property type="entry name" value="Oxidored_nitro"/>
    <property type="match status" value="1"/>
</dbReference>
<accession>A0A7X2NJN1</accession>
<dbReference type="EMBL" id="VUMD01000004">
    <property type="protein sequence ID" value="MSS36104.1"/>
    <property type="molecule type" value="Genomic_DNA"/>
</dbReference>
<dbReference type="InterPro" id="IPR000510">
    <property type="entry name" value="Nase/OxRdtase_comp1"/>
</dbReference>
<sequence length="425" mass="47463">MNGCCAQRNGFEDSLHYSSPAHGGWGVVKTGHLVPDSYQLFVSPAACGRHGALAACLEKRKNRVSYLFLTEEDIVSGGYEERIIEGAGKLLAHLEKRNRMPRVLMIFVSCIDDLLGTDHDALTEELSAAYPHIRFMFCHMNPTSTDTKLPPGVNIQNKIYSLLDVTKERDQGVNLIGSLSPLRQTSELFTILKRMGISDIRHISNYEGFDAYQEMARSCLNLVISPAGTYASQQMESKHGTPFVTALTSFRTSCIRDTYSRIADKLRVRCPELSIYEEECERRMWETAGKLKGMTVLLDGEAVTRPFDLARALLEHGFQVTHIFEQKVLPPDEENYKWIVSKHPQVNIIQTQNPRVTVFEKLTQEALSIGYSAAYITGAAHVLDLGGQHGLYGYGGIVELMEMMEKAAGEKADLRKLLDDAVLVV</sequence>